<dbReference type="EMBL" id="FQXP01000007">
    <property type="protein sequence ID" value="SHH96155.1"/>
    <property type="molecule type" value="Genomic_DNA"/>
</dbReference>
<feature type="transmembrane region" description="Helical" evidence="1">
    <location>
        <begin position="63"/>
        <end position="82"/>
    </location>
</feature>
<dbReference type="InterPro" id="IPR006750">
    <property type="entry name" value="YdcZ"/>
</dbReference>
<dbReference type="OrthoDB" id="9789346at2"/>
<organism evidence="2 3">
    <name type="scientific">Clostridium collagenovorans DSM 3089</name>
    <dbReference type="NCBI Taxonomy" id="1121306"/>
    <lineage>
        <taxon>Bacteria</taxon>
        <taxon>Bacillati</taxon>
        <taxon>Bacillota</taxon>
        <taxon>Clostridia</taxon>
        <taxon>Eubacteriales</taxon>
        <taxon>Clostridiaceae</taxon>
        <taxon>Clostridium</taxon>
    </lineage>
</organism>
<evidence type="ECO:0000313" key="3">
    <source>
        <dbReference type="Proteomes" id="UP000184526"/>
    </source>
</evidence>
<dbReference type="Pfam" id="PF04657">
    <property type="entry name" value="DMT_YdcZ"/>
    <property type="match status" value="1"/>
</dbReference>
<dbReference type="RefSeq" id="WP_072831973.1">
    <property type="nucleotide sequence ID" value="NZ_FQXP01000007.1"/>
</dbReference>
<feature type="transmembrane region" description="Helical" evidence="1">
    <location>
        <begin position="121"/>
        <end position="141"/>
    </location>
</feature>
<proteinExistence type="predicted"/>
<keyword evidence="1" id="KW-1133">Transmembrane helix</keyword>
<protein>
    <submittedName>
        <fullName evidence="2">Transporter family-2 protein</fullName>
    </submittedName>
</protein>
<dbReference type="GO" id="GO:0005886">
    <property type="term" value="C:plasma membrane"/>
    <property type="evidence" value="ECO:0007669"/>
    <property type="project" value="TreeGrafter"/>
</dbReference>
<dbReference type="PANTHER" id="PTHR34821:SF3">
    <property type="entry name" value="MEMBRANE PROTEIN"/>
    <property type="match status" value="1"/>
</dbReference>
<accession>A0A1M5X8J7</accession>
<dbReference type="AlphaFoldDB" id="A0A1M5X8J7"/>
<feature type="transmembrane region" description="Helical" evidence="1">
    <location>
        <begin position="88"/>
        <end position="114"/>
    </location>
</feature>
<name>A0A1M5X8J7_9CLOT</name>
<evidence type="ECO:0000256" key="1">
    <source>
        <dbReference type="SAM" id="Phobius"/>
    </source>
</evidence>
<keyword evidence="1" id="KW-0812">Transmembrane</keyword>
<reference evidence="2 3" key="1">
    <citation type="submission" date="2016-11" db="EMBL/GenBank/DDBJ databases">
        <authorList>
            <person name="Jaros S."/>
            <person name="Januszkiewicz K."/>
            <person name="Wedrychowicz H."/>
        </authorList>
    </citation>
    <scope>NUCLEOTIDE SEQUENCE [LARGE SCALE GENOMIC DNA]</scope>
    <source>
        <strain evidence="2 3">DSM 3089</strain>
    </source>
</reference>
<feature type="transmembrane region" description="Helical" evidence="1">
    <location>
        <begin position="31"/>
        <end position="51"/>
    </location>
</feature>
<keyword evidence="3" id="KW-1185">Reference proteome</keyword>
<dbReference type="STRING" id="1121306.SAMN02745196_02108"/>
<sequence length="143" mass="14877">MLGIIYAIVAGIAMSLQGVFNTNVSDKIGMWHTNVIVQAIALICSAIALFFTKDGGFAGLRDVNKLYLFGGVLGAVITFTVMKGIGSLGATFAIAIILISQISAAAAIDAFGLFGAEKLSFGLAQIGGLILMIGGIVLFKWKF</sequence>
<dbReference type="Proteomes" id="UP000184526">
    <property type="component" value="Unassembled WGS sequence"/>
</dbReference>
<keyword evidence="1" id="KW-0472">Membrane</keyword>
<evidence type="ECO:0000313" key="2">
    <source>
        <dbReference type="EMBL" id="SHH96155.1"/>
    </source>
</evidence>
<dbReference type="PANTHER" id="PTHR34821">
    <property type="entry name" value="INNER MEMBRANE PROTEIN YDCZ"/>
    <property type="match status" value="1"/>
</dbReference>
<gene>
    <name evidence="2" type="ORF">SAMN02745196_02108</name>
</gene>